<dbReference type="EMBL" id="CBXV010000006">
    <property type="protein sequence ID" value="CDM65673.1"/>
    <property type="molecule type" value="Genomic_DNA"/>
</dbReference>
<protein>
    <recommendedName>
        <fullName evidence="1">Aspartyl/glutamyl-tRNA(Asn/Gln) amidotransferase subunit C</fullName>
        <shortName evidence="1">Asp/Glu-ADT subunit C</shortName>
        <ecNumber evidence="1">6.3.5.-</ecNumber>
    </recommendedName>
</protein>
<sequence>MLITEADIEKLATLARLEITEEERRALTPQIASIIAYVEQLNELDTSEVEPAIGGLTPEGERTPTMRDDEVRPSLGQKVALEEAPDPALGYFRVPKVL</sequence>
<keyword evidence="1 3" id="KW-0436">Ligase</keyword>
<comment type="catalytic activity">
    <reaction evidence="1">
        <text>L-glutamyl-tRNA(Gln) + L-glutamine + ATP + H2O = L-glutaminyl-tRNA(Gln) + L-glutamate + ADP + phosphate + H(+)</text>
        <dbReference type="Rhea" id="RHEA:17521"/>
        <dbReference type="Rhea" id="RHEA-COMP:9681"/>
        <dbReference type="Rhea" id="RHEA-COMP:9684"/>
        <dbReference type="ChEBI" id="CHEBI:15377"/>
        <dbReference type="ChEBI" id="CHEBI:15378"/>
        <dbReference type="ChEBI" id="CHEBI:29985"/>
        <dbReference type="ChEBI" id="CHEBI:30616"/>
        <dbReference type="ChEBI" id="CHEBI:43474"/>
        <dbReference type="ChEBI" id="CHEBI:58359"/>
        <dbReference type="ChEBI" id="CHEBI:78520"/>
        <dbReference type="ChEBI" id="CHEBI:78521"/>
        <dbReference type="ChEBI" id="CHEBI:456216"/>
    </reaction>
</comment>
<evidence type="ECO:0000313" key="3">
    <source>
        <dbReference type="EMBL" id="CDM65673.1"/>
    </source>
</evidence>
<evidence type="ECO:0000256" key="1">
    <source>
        <dbReference type="HAMAP-Rule" id="MF_00122"/>
    </source>
</evidence>
<dbReference type="Proteomes" id="UP000031518">
    <property type="component" value="Unassembled WGS sequence"/>
</dbReference>
<keyword evidence="3" id="KW-0808">Transferase</keyword>
<comment type="function">
    <text evidence="1">Allows the formation of correctly charged Asn-tRNA(Asn) or Gln-tRNA(Gln) through the transamidation of misacylated Asp-tRNA(Asn) or Glu-tRNA(Gln) in organisms which lack either or both of asparaginyl-tRNA or glutaminyl-tRNA synthetases. The reaction takes place in the presence of glutamine and ATP through an activated phospho-Asp-tRNA(Asn) or phospho-Glu-tRNA(Gln).</text>
</comment>
<proteinExistence type="inferred from homology"/>
<dbReference type="InterPro" id="IPR003837">
    <property type="entry name" value="GatC"/>
</dbReference>
<keyword evidence="4" id="KW-1185">Reference proteome</keyword>
<dbReference type="NCBIfam" id="TIGR00135">
    <property type="entry name" value="gatC"/>
    <property type="match status" value="1"/>
</dbReference>
<dbReference type="PANTHER" id="PTHR15004">
    <property type="entry name" value="GLUTAMYL-TRNA(GLN) AMIDOTRANSFERASE SUBUNIT C, MITOCHONDRIAL"/>
    <property type="match status" value="1"/>
</dbReference>
<dbReference type="SUPFAM" id="SSF141000">
    <property type="entry name" value="Glu-tRNAGln amidotransferase C subunit"/>
    <property type="match status" value="1"/>
</dbReference>
<dbReference type="GO" id="GO:0016740">
    <property type="term" value="F:transferase activity"/>
    <property type="evidence" value="ECO:0007669"/>
    <property type="project" value="UniProtKB-KW"/>
</dbReference>
<comment type="catalytic activity">
    <reaction evidence="1">
        <text>L-aspartyl-tRNA(Asn) + L-glutamine + ATP + H2O = L-asparaginyl-tRNA(Asn) + L-glutamate + ADP + phosphate + 2 H(+)</text>
        <dbReference type="Rhea" id="RHEA:14513"/>
        <dbReference type="Rhea" id="RHEA-COMP:9674"/>
        <dbReference type="Rhea" id="RHEA-COMP:9677"/>
        <dbReference type="ChEBI" id="CHEBI:15377"/>
        <dbReference type="ChEBI" id="CHEBI:15378"/>
        <dbReference type="ChEBI" id="CHEBI:29985"/>
        <dbReference type="ChEBI" id="CHEBI:30616"/>
        <dbReference type="ChEBI" id="CHEBI:43474"/>
        <dbReference type="ChEBI" id="CHEBI:58359"/>
        <dbReference type="ChEBI" id="CHEBI:78515"/>
        <dbReference type="ChEBI" id="CHEBI:78516"/>
        <dbReference type="ChEBI" id="CHEBI:456216"/>
    </reaction>
</comment>
<comment type="subunit">
    <text evidence="1">Heterotrimer of A, B and C subunits.</text>
</comment>
<dbReference type="STRING" id="454194.PYK22_01678"/>
<dbReference type="GO" id="GO:0050567">
    <property type="term" value="F:glutaminyl-tRNA synthase (glutamine-hydrolyzing) activity"/>
    <property type="evidence" value="ECO:0007669"/>
    <property type="project" value="UniProtKB-UniRule"/>
</dbReference>
<organism evidence="3 4">
    <name type="scientific">Pyrinomonas methylaliphatogenes</name>
    <dbReference type="NCBI Taxonomy" id="454194"/>
    <lineage>
        <taxon>Bacteria</taxon>
        <taxon>Pseudomonadati</taxon>
        <taxon>Acidobacteriota</taxon>
        <taxon>Blastocatellia</taxon>
        <taxon>Blastocatellales</taxon>
        <taxon>Pyrinomonadaceae</taxon>
        <taxon>Pyrinomonas</taxon>
    </lineage>
</organism>
<dbReference type="PANTHER" id="PTHR15004:SF0">
    <property type="entry name" value="GLUTAMYL-TRNA(GLN) AMIDOTRANSFERASE SUBUNIT C, MITOCHONDRIAL"/>
    <property type="match status" value="1"/>
</dbReference>
<dbReference type="AlphaFoldDB" id="A0A0B6WWK9"/>
<dbReference type="OrthoDB" id="9813938at2"/>
<dbReference type="Pfam" id="PF02686">
    <property type="entry name" value="GatC"/>
    <property type="match status" value="1"/>
</dbReference>
<dbReference type="InterPro" id="IPR036113">
    <property type="entry name" value="Asp/Glu-ADT_sf_sub_c"/>
</dbReference>
<keyword evidence="1" id="KW-0067">ATP-binding</keyword>
<keyword evidence="1" id="KW-0648">Protein biosynthesis</keyword>
<comment type="similarity">
    <text evidence="1">Belongs to the GatC family.</text>
</comment>
<reference evidence="3 4" key="1">
    <citation type="submission" date="2013-12" db="EMBL/GenBank/DDBJ databases">
        <authorList>
            <person name="Stott M."/>
        </authorList>
    </citation>
    <scope>NUCLEOTIDE SEQUENCE [LARGE SCALE GENOMIC DNA]</scope>
    <source>
        <strain evidence="3 4">K22</strain>
    </source>
</reference>
<dbReference type="GO" id="GO:0006412">
    <property type="term" value="P:translation"/>
    <property type="evidence" value="ECO:0007669"/>
    <property type="project" value="UniProtKB-UniRule"/>
</dbReference>
<dbReference type="GO" id="GO:0070681">
    <property type="term" value="P:glutaminyl-tRNAGln biosynthesis via transamidation"/>
    <property type="evidence" value="ECO:0007669"/>
    <property type="project" value="TreeGrafter"/>
</dbReference>
<dbReference type="HAMAP" id="MF_00122">
    <property type="entry name" value="GatC"/>
    <property type="match status" value="1"/>
</dbReference>
<dbReference type="GO" id="GO:0006450">
    <property type="term" value="P:regulation of translational fidelity"/>
    <property type="evidence" value="ECO:0007669"/>
    <property type="project" value="InterPro"/>
</dbReference>
<reference evidence="3 4" key="2">
    <citation type="submission" date="2015-01" db="EMBL/GenBank/DDBJ databases">
        <title>Complete genome sequence of Pyrinomonas methylaliphatogenes type strain K22T.</title>
        <authorList>
            <person name="Lee K.C.Y."/>
            <person name="Power J.F."/>
            <person name="Dunfield P.F."/>
            <person name="Morgan X.C."/>
            <person name="Huttenhower C."/>
            <person name="Stott M.B."/>
        </authorList>
    </citation>
    <scope>NUCLEOTIDE SEQUENCE [LARGE SCALE GENOMIC DNA]</scope>
    <source>
        <strain evidence="3 4">K22</strain>
    </source>
</reference>
<dbReference type="GO" id="GO:0005524">
    <property type="term" value="F:ATP binding"/>
    <property type="evidence" value="ECO:0007669"/>
    <property type="project" value="UniProtKB-KW"/>
</dbReference>
<feature type="compositionally biased region" description="Basic and acidic residues" evidence="2">
    <location>
        <begin position="59"/>
        <end position="70"/>
    </location>
</feature>
<name>A0A0B6WWK9_9BACT</name>
<accession>A0A0B6WWK9</accession>
<gene>
    <name evidence="1" type="primary">gatC</name>
    <name evidence="3" type="ORF">PYK22_01678</name>
</gene>
<keyword evidence="1" id="KW-0547">Nucleotide-binding</keyword>
<evidence type="ECO:0000313" key="4">
    <source>
        <dbReference type="Proteomes" id="UP000031518"/>
    </source>
</evidence>
<dbReference type="RefSeq" id="WP_041976153.1">
    <property type="nucleotide sequence ID" value="NZ_CBXV010000006.1"/>
</dbReference>
<feature type="region of interest" description="Disordered" evidence="2">
    <location>
        <begin position="51"/>
        <end position="70"/>
    </location>
</feature>
<dbReference type="Gene3D" id="1.10.20.60">
    <property type="entry name" value="Glu-tRNAGln amidotransferase C subunit, N-terminal domain"/>
    <property type="match status" value="1"/>
</dbReference>
<dbReference type="GO" id="GO:0050566">
    <property type="term" value="F:asparaginyl-tRNA synthase (glutamine-hydrolyzing) activity"/>
    <property type="evidence" value="ECO:0007669"/>
    <property type="project" value="RHEA"/>
</dbReference>
<evidence type="ECO:0000256" key="2">
    <source>
        <dbReference type="SAM" id="MobiDB-lite"/>
    </source>
</evidence>
<dbReference type="EC" id="6.3.5.-" evidence="1"/>